<keyword evidence="2" id="KW-0238">DNA-binding</keyword>
<feature type="domain" description="IclR-ED" evidence="5">
    <location>
        <begin position="66"/>
        <end position="249"/>
    </location>
</feature>
<evidence type="ECO:0000259" key="4">
    <source>
        <dbReference type="PROSITE" id="PS51077"/>
    </source>
</evidence>
<evidence type="ECO:0000256" key="1">
    <source>
        <dbReference type="ARBA" id="ARBA00023015"/>
    </source>
</evidence>
<dbReference type="OrthoDB" id="14763at2157"/>
<dbReference type="PROSITE" id="PS51078">
    <property type="entry name" value="ICLR_ED"/>
    <property type="match status" value="1"/>
</dbReference>
<dbReference type="InterPro" id="IPR050707">
    <property type="entry name" value="HTH_MetabolicPath_Reg"/>
</dbReference>
<protein>
    <submittedName>
        <fullName evidence="6">Transcriptional regulator, IclR family protein</fullName>
    </submittedName>
</protein>
<proteinExistence type="predicted"/>
<dbReference type="InParanoid" id="M0D0Z3"/>
<dbReference type="PANTHER" id="PTHR30136:SF35">
    <property type="entry name" value="HTH-TYPE TRANSCRIPTIONAL REGULATOR RV1719"/>
    <property type="match status" value="1"/>
</dbReference>
<evidence type="ECO:0000259" key="5">
    <source>
        <dbReference type="PROSITE" id="PS51078"/>
    </source>
</evidence>
<keyword evidence="7" id="KW-1185">Reference proteome</keyword>
<dbReference type="Gene3D" id="1.10.10.10">
    <property type="entry name" value="Winged helix-like DNA-binding domain superfamily/Winged helix DNA-binding domain"/>
    <property type="match status" value="1"/>
</dbReference>
<dbReference type="eggNOG" id="arCOG02798">
    <property type="taxonomic scope" value="Archaea"/>
</dbReference>
<dbReference type="Gene3D" id="3.30.450.40">
    <property type="match status" value="1"/>
</dbReference>
<dbReference type="AlphaFoldDB" id="M0D0Z3"/>
<evidence type="ECO:0000313" key="7">
    <source>
        <dbReference type="Proteomes" id="UP000011513"/>
    </source>
</evidence>
<dbReference type="PANTHER" id="PTHR30136">
    <property type="entry name" value="HELIX-TURN-HELIX TRANSCRIPTIONAL REGULATOR, ICLR FAMILY"/>
    <property type="match status" value="1"/>
</dbReference>
<dbReference type="InterPro" id="IPR005471">
    <property type="entry name" value="Tscrpt_reg_IclR_N"/>
</dbReference>
<evidence type="ECO:0000313" key="6">
    <source>
        <dbReference type="EMBL" id="ELZ28513.1"/>
    </source>
</evidence>
<dbReference type="GO" id="GO:0003677">
    <property type="term" value="F:DNA binding"/>
    <property type="evidence" value="ECO:0007669"/>
    <property type="project" value="UniProtKB-KW"/>
</dbReference>
<keyword evidence="3" id="KW-0804">Transcription</keyword>
<evidence type="ECO:0000256" key="2">
    <source>
        <dbReference type="ARBA" id="ARBA00023125"/>
    </source>
</evidence>
<accession>M0D0Z3</accession>
<evidence type="ECO:0000256" key="3">
    <source>
        <dbReference type="ARBA" id="ARBA00023163"/>
    </source>
</evidence>
<dbReference type="PROSITE" id="PS51077">
    <property type="entry name" value="HTH_ICLR"/>
    <property type="match status" value="1"/>
</dbReference>
<dbReference type="Pfam" id="PF01614">
    <property type="entry name" value="IclR_C"/>
    <property type="match status" value="1"/>
</dbReference>
<dbReference type="GO" id="GO:0045892">
    <property type="term" value="P:negative regulation of DNA-templated transcription"/>
    <property type="evidence" value="ECO:0007669"/>
    <property type="project" value="TreeGrafter"/>
</dbReference>
<dbReference type="InterPro" id="IPR014757">
    <property type="entry name" value="Tscrpt_reg_IclR_C"/>
</dbReference>
<organism evidence="6 7">
    <name type="scientific">Halogeometricum pallidum JCM 14848</name>
    <dbReference type="NCBI Taxonomy" id="1227487"/>
    <lineage>
        <taxon>Archaea</taxon>
        <taxon>Methanobacteriati</taxon>
        <taxon>Methanobacteriota</taxon>
        <taxon>Stenosarchaea group</taxon>
        <taxon>Halobacteria</taxon>
        <taxon>Halobacteriales</taxon>
        <taxon>Haloferacaceae</taxon>
        <taxon>Halogeometricum</taxon>
    </lineage>
</organism>
<dbReference type="SUPFAM" id="SSF55781">
    <property type="entry name" value="GAF domain-like"/>
    <property type="match status" value="1"/>
</dbReference>
<dbReference type="GO" id="GO:0003700">
    <property type="term" value="F:DNA-binding transcription factor activity"/>
    <property type="evidence" value="ECO:0007669"/>
    <property type="project" value="TreeGrafter"/>
</dbReference>
<keyword evidence="1" id="KW-0805">Transcription regulation</keyword>
<dbReference type="Pfam" id="PF09339">
    <property type="entry name" value="HTH_IclR"/>
    <property type="match status" value="1"/>
</dbReference>
<dbReference type="CDD" id="cd00090">
    <property type="entry name" value="HTH_ARSR"/>
    <property type="match status" value="1"/>
</dbReference>
<dbReference type="EMBL" id="AOIV01000037">
    <property type="protein sequence ID" value="ELZ28513.1"/>
    <property type="molecule type" value="Genomic_DNA"/>
</dbReference>
<reference evidence="6 7" key="1">
    <citation type="journal article" date="2014" name="PLoS Genet.">
        <title>Phylogenetically driven sequencing of extremely halophilic archaea reveals strategies for static and dynamic osmo-response.</title>
        <authorList>
            <person name="Becker E.A."/>
            <person name="Seitzer P.M."/>
            <person name="Tritt A."/>
            <person name="Larsen D."/>
            <person name="Krusor M."/>
            <person name="Yao A.I."/>
            <person name="Wu D."/>
            <person name="Madern D."/>
            <person name="Eisen J.A."/>
            <person name="Darling A.E."/>
            <person name="Facciotti M.T."/>
        </authorList>
    </citation>
    <scope>NUCLEOTIDE SEQUENCE [LARGE SCALE GENOMIC DNA]</scope>
    <source>
        <strain evidence="6 7">JCM 14848</strain>
    </source>
</reference>
<dbReference type="RefSeq" id="WP_008388335.1">
    <property type="nucleotide sequence ID" value="NZ_AOIV01000037.1"/>
</dbReference>
<dbReference type="Proteomes" id="UP000011513">
    <property type="component" value="Unassembled WGS sequence"/>
</dbReference>
<gene>
    <name evidence="6" type="ORF">C474_15444</name>
</gene>
<name>M0D0Z3_HALPD</name>
<dbReference type="InterPro" id="IPR011991">
    <property type="entry name" value="ArsR-like_HTH"/>
</dbReference>
<dbReference type="InterPro" id="IPR029016">
    <property type="entry name" value="GAF-like_dom_sf"/>
</dbReference>
<dbReference type="SMART" id="SM00346">
    <property type="entry name" value="HTH_ICLR"/>
    <property type="match status" value="1"/>
</dbReference>
<sequence length="254" mass="27892">MARTEIKSTTTCFAIIEAVRRNGDAGISELARDVGISKSGVYKHVQTLSRLGYLVRRGDRYHLSLRFLTLGTRARERLPYDIVEPVVARLAETTGHAAYFSVRENDRAVYACRADPSESAPAKRTEGEIVPLHATSDGKAILANLDGATREEILDRTGLPACTDKTITDRSALDRELQSIRDKRASFDREEYVRGCQSVASPVLRDDGTPVGAVSVTGTVQRMSGKRLEEDVVGLTISAAKRIEKETRRSPTVS</sequence>
<comment type="caution">
    <text evidence="6">The sequence shown here is derived from an EMBL/GenBank/DDBJ whole genome shotgun (WGS) entry which is preliminary data.</text>
</comment>
<feature type="domain" description="HTH iclR-type" evidence="4">
    <location>
        <begin position="6"/>
        <end position="65"/>
    </location>
</feature>
<dbReference type="InterPro" id="IPR036388">
    <property type="entry name" value="WH-like_DNA-bd_sf"/>
</dbReference>
<dbReference type="InterPro" id="IPR036390">
    <property type="entry name" value="WH_DNA-bd_sf"/>
</dbReference>
<dbReference type="SUPFAM" id="SSF46785">
    <property type="entry name" value="Winged helix' DNA-binding domain"/>
    <property type="match status" value="1"/>
</dbReference>